<dbReference type="EMBL" id="JASODW010000001">
    <property type="protein sequence ID" value="MDK6274465.1"/>
    <property type="molecule type" value="Genomic_DNA"/>
</dbReference>
<dbReference type="InterPro" id="IPR016795">
    <property type="entry name" value="UCP021697"/>
</dbReference>
<dbReference type="PANTHER" id="PTHR36115:SF6">
    <property type="entry name" value="PROLINE-RICH ANTIGEN HOMOLOG"/>
    <property type="match status" value="1"/>
</dbReference>
<dbReference type="Pfam" id="PF06271">
    <property type="entry name" value="RDD"/>
    <property type="match status" value="1"/>
</dbReference>
<evidence type="ECO:0000256" key="6">
    <source>
        <dbReference type="SAM" id="MobiDB-lite"/>
    </source>
</evidence>
<dbReference type="PIRSF" id="PIRSF021697">
    <property type="entry name" value="UCP021697"/>
    <property type="match status" value="1"/>
</dbReference>
<dbReference type="InterPro" id="IPR051791">
    <property type="entry name" value="Pra-immunoreactive"/>
</dbReference>
<dbReference type="GO" id="GO:0005886">
    <property type="term" value="C:plasma membrane"/>
    <property type="evidence" value="ECO:0007669"/>
    <property type="project" value="UniProtKB-SubCell"/>
</dbReference>
<keyword evidence="4 7" id="KW-1133">Transmembrane helix</keyword>
<proteinExistence type="predicted"/>
<organism evidence="9 10">
    <name type="scientific">Pseudoglutamicibacter cumminsii</name>
    <dbReference type="NCBI Taxonomy" id="156979"/>
    <lineage>
        <taxon>Bacteria</taxon>
        <taxon>Bacillati</taxon>
        <taxon>Actinomycetota</taxon>
        <taxon>Actinomycetes</taxon>
        <taxon>Micrococcales</taxon>
        <taxon>Micrococcaceae</taxon>
        <taxon>Pseudoglutamicibacter</taxon>
    </lineage>
</organism>
<feature type="domain" description="RDD" evidence="8">
    <location>
        <begin position="52"/>
        <end position="149"/>
    </location>
</feature>
<feature type="transmembrane region" description="Helical" evidence="7">
    <location>
        <begin position="55"/>
        <end position="73"/>
    </location>
</feature>
<dbReference type="AlphaFoldDB" id="A0AAP4C6Q3"/>
<dbReference type="Proteomes" id="UP001240483">
    <property type="component" value="Unassembled WGS sequence"/>
</dbReference>
<gene>
    <name evidence="9" type="ORF">QP116_01690</name>
</gene>
<evidence type="ECO:0000256" key="1">
    <source>
        <dbReference type="ARBA" id="ARBA00004651"/>
    </source>
</evidence>
<protein>
    <submittedName>
        <fullName evidence="9">RDD family protein</fullName>
    </submittedName>
</protein>
<evidence type="ECO:0000313" key="10">
    <source>
        <dbReference type="Proteomes" id="UP001240483"/>
    </source>
</evidence>
<evidence type="ECO:0000256" key="2">
    <source>
        <dbReference type="ARBA" id="ARBA00022475"/>
    </source>
</evidence>
<name>A0AAP4C6Q3_9MICC</name>
<keyword evidence="2" id="KW-1003">Cell membrane</keyword>
<keyword evidence="5 7" id="KW-0472">Membrane</keyword>
<feature type="transmembrane region" description="Helical" evidence="7">
    <location>
        <begin position="79"/>
        <end position="101"/>
    </location>
</feature>
<evidence type="ECO:0000256" key="7">
    <source>
        <dbReference type="SAM" id="Phobius"/>
    </source>
</evidence>
<comment type="subcellular location">
    <subcellularLocation>
        <location evidence="1">Cell membrane</location>
        <topology evidence="1">Multi-pass membrane protein</topology>
    </subcellularLocation>
</comment>
<evidence type="ECO:0000256" key="4">
    <source>
        <dbReference type="ARBA" id="ARBA00022989"/>
    </source>
</evidence>
<evidence type="ECO:0000313" key="9">
    <source>
        <dbReference type="EMBL" id="MDK6274465.1"/>
    </source>
</evidence>
<evidence type="ECO:0000256" key="3">
    <source>
        <dbReference type="ARBA" id="ARBA00022692"/>
    </source>
</evidence>
<sequence length="168" mass="18298">MAQKRDNERETRVTRADIGSWISGPPQTHNSEYPGAGLGRPESGPGSVGRMGPRILALLIDWGLAMGVSWLISRDVLPWLNLVAFAVMTLVMLTIFGRTIGHWILGLQVQRLDGSPISPLDALIRTVLLLLVIPPVVMDADQRGVHDRLRGLVLTVVRGGASGRIVRK</sequence>
<reference evidence="9" key="1">
    <citation type="submission" date="2023-05" db="EMBL/GenBank/DDBJ databases">
        <title>Cataloging the Phylogenetic Diversity of Human Bladder Bacteria.</title>
        <authorList>
            <person name="Du J."/>
        </authorList>
    </citation>
    <scope>NUCLEOTIDE SEQUENCE</scope>
    <source>
        <strain evidence="9">UMB9978</strain>
    </source>
</reference>
<feature type="compositionally biased region" description="Basic and acidic residues" evidence="6">
    <location>
        <begin position="1"/>
        <end position="15"/>
    </location>
</feature>
<dbReference type="RefSeq" id="WP_285329656.1">
    <property type="nucleotide sequence ID" value="NZ_JASODW010000001.1"/>
</dbReference>
<accession>A0AAP4C6Q3</accession>
<evidence type="ECO:0000259" key="8">
    <source>
        <dbReference type="Pfam" id="PF06271"/>
    </source>
</evidence>
<comment type="caution">
    <text evidence="9">The sequence shown here is derived from an EMBL/GenBank/DDBJ whole genome shotgun (WGS) entry which is preliminary data.</text>
</comment>
<dbReference type="InterPro" id="IPR010432">
    <property type="entry name" value="RDD"/>
</dbReference>
<keyword evidence="3 7" id="KW-0812">Transmembrane</keyword>
<dbReference type="PANTHER" id="PTHR36115">
    <property type="entry name" value="PROLINE-RICH ANTIGEN HOMOLOG-RELATED"/>
    <property type="match status" value="1"/>
</dbReference>
<feature type="region of interest" description="Disordered" evidence="6">
    <location>
        <begin position="1"/>
        <end position="46"/>
    </location>
</feature>
<evidence type="ECO:0000256" key="5">
    <source>
        <dbReference type="ARBA" id="ARBA00023136"/>
    </source>
</evidence>